<proteinExistence type="predicted"/>
<dbReference type="Gene3D" id="2.40.30.170">
    <property type="match status" value="1"/>
</dbReference>
<evidence type="ECO:0000259" key="6">
    <source>
        <dbReference type="Pfam" id="PF25940"/>
    </source>
</evidence>
<keyword evidence="3 5" id="KW-1133">Transmembrane helix</keyword>
<dbReference type="InterPro" id="IPR058795">
    <property type="entry name" value="LcnD_C"/>
</dbReference>
<evidence type="ECO:0000256" key="1">
    <source>
        <dbReference type="ARBA" id="ARBA00004370"/>
    </source>
</evidence>
<evidence type="ECO:0000313" key="7">
    <source>
        <dbReference type="EMBL" id="KRL88872.1"/>
    </source>
</evidence>
<dbReference type="Pfam" id="PF25940">
    <property type="entry name" value="LcnD_C"/>
    <property type="match status" value="1"/>
</dbReference>
<name>A0A0R1UD72_9LACO</name>
<dbReference type="RefSeq" id="WP_057799736.1">
    <property type="nucleotide sequence ID" value="NZ_AZFM01000036.1"/>
</dbReference>
<gene>
    <name evidence="7" type="ORF">FC46_GL001232</name>
</gene>
<evidence type="ECO:0000256" key="2">
    <source>
        <dbReference type="ARBA" id="ARBA00022692"/>
    </source>
</evidence>
<comment type="caution">
    <text evidence="7">The sequence shown here is derived from an EMBL/GenBank/DDBJ whole genome shotgun (WGS) entry which is preliminary data.</text>
</comment>
<evidence type="ECO:0000256" key="5">
    <source>
        <dbReference type="SAM" id="Phobius"/>
    </source>
</evidence>
<keyword evidence="4 5" id="KW-0472">Membrane</keyword>
<dbReference type="STRING" id="1423763.FC46_GL001232"/>
<dbReference type="AlphaFoldDB" id="A0A0R1UD72"/>
<evidence type="ECO:0000256" key="3">
    <source>
        <dbReference type="ARBA" id="ARBA00022989"/>
    </source>
</evidence>
<accession>A0A0R1UD72</accession>
<sequence length="198" mass="22343">MDKTKDYESSEFYSYKFKNFSTMIIVPAAILVVLLIISSFFAVRQNTVTAEGSIEPARVVNVNSSKYQEGQTITRNKQKWTVHLDEKDENLVHLMTKLNPKKIRIMVYLPGNKISAIKKGQTIHMSLANSNGTTDRLTGKVTTVASYPINVRGTRAYEVLCEAKAKNKNLKYGMTGEVSIITGKSTYFEYLKDKVLDK</sequence>
<keyword evidence="8" id="KW-1185">Reference proteome</keyword>
<dbReference type="Proteomes" id="UP000051036">
    <property type="component" value="Unassembled WGS sequence"/>
</dbReference>
<evidence type="ECO:0000256" key="4">
    <source>
        <dbReference type="ARBA" id="ARBA00023136"/>
    </source>
</evidence>
<dbReference type="EMBL" id="AZFM01000036">
    <property type="protein sequence ID" value="KRL88872.1"/>
    <property type="molecule type" value="Genomic_DNA"/>
</dbReference>
<dbReference type="PATRIC" id="fig|1423763.3.peg.1249"/>
<feature type="domain" description="LcnD-like C-terminal" evidence="6">
    <location>
        <begin position="101"/>
        <end position="184"/>
    </location>
</feature>
<feature type="transmembrane region" description="Helical" evidence="5">
    <location>
        <begin position="20"/>
        <end position="43"/>
    </location>
</feature>
<dbReference type="OrthoDB" id="2237368at2"/>
<keyword evidence="2 5" id="KW-0812">Transmembrane</keyword>
<evidence type="ECO:0000313" key="8">
    <source>
        <dbReference type="Proteomes" id="UP000051036"/>
    </source>
</evidence>
<comment type="subcellular location">
    <subcellularLocation>
        <location evidence="1">Membrane</location>
    </subcellularLocation>
</comment>
<protein>
    <submittedName>
        <fullName evidence="7">Accessory protein</fullName>
    </submittedName>
</protein>
<reference evidence="7 8" key="1">
    <citation type="journal article" date="2015" name="Genome Announc.">
        <title>Expanding the biotechnology potential of lactobacilli through comparative genomics of 213 strains and associated genera.</title>
        <authorList>
            <person name="Sun Z."/>
            <person name="Harris H.M."/>
            <person name="McCann A."/>
            <person name="Guo C."/>
            <person name="Argimon S."/>
            <person name="Zhang W."/>
            <person name="Yang X."/>
            <person name="Jeffery I.B."/>
            <person name="Cooney J.C."/>
            <person name="Kagawa T.F."/>
            <person name="Liu W."/>
            <person name="Song Y."/>
            <person name="Salvetti E."/>
            <person name="Wrobel A."/>
            <person name="Rasinkangas P."/>
            <person name="Parkhill J."/>
            <person name="Rea M.C."/>
            <person name="O'Sullivan O."/>
            <person name="Ritari J."/>
            <person name="Douillard F.P."/>
            <person name="Paul Ross R."/>
            <person name="Yang R."/>
            <person name="Briner A.E."/>
            <person name="Felis G.E."/>
            <person name="de Vos W.M."/>
            <person name="Barrangou R."/>
            <person name="Klaenhammer T.R."/>
            <person name="Caufield P.W."/>
            <person name="Cui Y."/>
            <person name="Zhang H."/>
            <person name="O'Toole P.W."/>
        </authorList>
    </citation>
    <scope>NUCLEOTIDE SEQUENCE [LARGE SCALE GENOMIC DNA]</scope>
    <source>
        <strain evidence="7 8">DSM 16043</strain>
    </source>
</reference>
<organism evidence="7 8">
    <name type="scientific">Lactobacillus kalixensis DSM 16043</name>
    <dbReference type="NCBI Taxonomy" id="1423763"/>
    <lineage>
        <taxon>Bacteria</taxon>
        <taxon>Bacillati</taxon>
        <taxon>Bacillota</taxon>
        <taxon>Bacilli</taxon>
        <taxon>Lactobacillales</taxon>
        <taxon>Lactobacillaceae</taxon>
        <taxon>Lactobacillus</taxon>
    </lineage>
</organism>